<evidence type="ECO:0000313" key="7">
    <source>
        <dbReference type="EMBL" id="MFA0809922.1"/>
    </source>
</evidence>
<accession>A0ABV4NV92</accession>
<comment type="caution">
    <text evidence="4">Lacks conserved residue(s) required for the propagation of feature annotation.</text>
</comment>
<dbReference type="SUPFAM" id="SSF46894">
    <property type="entry name" value="C-terminal effector domain of the bipartite response regulators"/>
    <property type="match status" value="1"/>
</dbReference>
<dbReference type="PRINTS" id="PR00038">
    <property type="entry name" value="HTHLUXR"/>
</dbReference>
<dbReference type="PROSITE" id="PS50110">
    <property type="entry name" value="RESPONSE_REGULATORY"/>
    <property type="match status" value="1"/>
</dbReference>
<comment type="caution">
    <text evidence="7">The sequence shown here is derived from an EMBL/GenBank/DDBJ whole genome shotgun (WGS) entry which is preliminary data.</text>
</comment>
<evidence type="ECO:0000259" key="6">
    <source>
        <dbReference type="PROSITE" id="PS50110"/>
    </source>
</evidence>
<dbReference type="InterPro" id="IPR039420">
    <property type="entry name" value="WalR-like"/>
</dbReference>
<protein>
    <submittedName>
        <fullName evidence="7">Response regulator</fullName>
    </submittedName>
</protein>
<dbReference type="InterPro" id="IPR011006">
    <property type="entry name" value="CheY-like_superfamily"/>
</dbReference>
<evidence type="ECO:0000256" key="3">
    <source>
        <dbReference type="ARBA" id="ARBA00023163"/>
    </source>
</evidence>
<name>A0ABV4NV92_9GAMM</name>
<dbReference type="InterPro" id="IPR001789">
    <property type="entry name" value="Sig_transdc_resp-reg_receiver"/>
</dbReference>
<evidence type="ECO:0000256" key="4">
    <source>
        <dbReference type="PROSITE-ProRule" id="PRU00169"/>
    </source>
</evidence>
<keyword evidence="8" id="KW-1185">Reference proteome</keyword>
<dbReference type="CDD" id="cd06170">
    <property type="entry name" value="LuxR_C_like"/>
    <property type="match status" value="1"/>
</dbReference>
<dbReference type="Gene3D" id="3.40.50.2300">
    <property type="match status" value="1"/>
</dbReference>
<dbReference type="PANTHER" id="PTHR43214:SF41">
    <property type="entry name" value="NITRATE_NITRITE RESPONSE REGULATOR PROTEIN NARP"/>
    <property type="match status" value="1"/>
</dbReference>
<reference evidence="7 8" key="1">
    <citation type="submission" date="2024-08" db="EMBL/GenBank/DDBJ databases">
        <authorList>
            <person name="Ishaq N."/>
        </authorList>
    </citation>
    <scope>NUCLEOTIDE SEQUENCE [LARGE SCALE GENOMIC DNA]</scope>
    <source>
        <strain evidence="7 8">DSM 18651</strain>
    </source>
</reference>
<evidence type="ECO:0000259" key="5">
    <source>
        <dbReference type="PROSITE" id="PS50043"/>
    </source>
</evidence>
<dbReference type="SMART" id="SM00421">
    <property type="entry name" value="HTH_LUXR"/>
    <property type="match status" value="1"/>
</dbReference>
<dbReference type="InterPro" id="IPR016032">
    <property type="entry name" value="Sig_transdc_resp-reg_C-effctor"/>
</dbReference>
<dbReference type="RefSeq" id="WP_371837537.1">
    <property type="nucleotide sequence ID" value="NZ_JBGMEK010000004.1"/>
</dbReference>
<keyword evidence="2" id="KW-0238">DNA-binding</keyword>
<dbReference type="Pfam" id="PF00072">
    <property type="entry name" value="Response_reg"/>
    <property type="match status" value="1"/>
</dbReference>
<gene>
    <name evidence="7" type="ORF">ACCI49_03230</name>
</gene>
<dbReference type="EMBL" id="JBGMEK010000004">
    <property type="protein sequence ID" value="MFA0809922.1"/>
    <property type="molecule type" value="Genomic_DNA"/>
</dbReference>
<feature type="domain" description="Response regulatory" evidence="6">
    <location>
        <begin position="3"/>
        <end position="119"/>
    </location>
</feature>
<dbReference type="Proteomes" id="UP001569428">
    <property type="component" value="Unassembled WGS sequence"/>
</dbReference>
<feature type="domain" description="HTH luxR-type" evidence="5">
    <location>
        <begin position="147"/>
        <end position="212"/>
    </location>
</feature>
<sequence>MQRILIMDSCDSNLSHISEILKAALENVELIQAKTLLDGVKNISNQYFSLVLLNLNFPDGSGFKLIGEIKSNYPQTHCIVTTLFSDHNNIFSALSAGAYGYILLNESFQHLVEHVQGIPRGVPPLSPTVARIIIKYFKSRSEIKDHENTEICMLTRRERDVLQLLSEGCSRKKIATNINVSVHTAADYLKSIYRKLDVSSSAEATRKAIKTGLVQ</sequence>
<evidence type="ECO:0000313" key="8">
    <source>
        <dbReference type="Proteomes" id="UP001569428"/>
    </source>
</evidence>
<dbReference type="PANTHER" id="PTHR43214">
    <property type="entry name" value="TWO-COMPONENT RESPONSE REGULATOR"/>
    <property type="match status" value="1"/>
</dbReference>
<dbReference type="SMART" id="SM00448">
    <property type="entry name" value="REC"/>
    <property type="match status" value="1"/>
</dbReference>
<dbReference type="SUPFAM" id="SSF52172">
    <property type="entry name" value="CheY-like"/>
    <property type="match status" value="1"/>
</dbReference>
<evidence type="ECO:0000256" key="2">
    <source>
        <dbReference type="ARBA" id="ARBA00023125"/>
    </source>
</evidence>
<dbReference type="Pfam" id="PF00196">
    <property type="entry name" value="GerE"/>
    <property type="match status" value="1"/>
</dbReference>
<organism evidence="7 8">
    <name type="scientific">Microbulbifer epialgicus</name>
    <dbReference type="NCBI Taxonomy" id="393907"/>
    <lineage>
        <taxon>Bacteria</taxon>
        <taxon>Pseudomonadati</taxon>
        <taxon>Pseudomonadota</taxon>
        <taxon>Gammaproteobacteria</taxon>
        <taxon>Cellvibrionales</taxon>
        <taxon>Microbulbiferaceae</taxon>
        <taxon>Microbulbifer</taxon>
    </lineage>
</organism>
<dbReference type="InterPro" id="IPR000792">
    <property type="entry name" value="Tscrpt_reg_LuxR_C"/>
</dbReference>
<proteinExistence type="predicted"/>
<keyword evidence="1" id="KW-0805">Transcription regulation</keyword>
<keyword evidence="3" id="KW-0804">Transcription</keyword>
<evidence type="ECO:0000256" key="1">
    <source>
        <dbReference type="ARBA" id="ARBA00023015"/>
    </source>
</evidence>
<dbReference type="PROSITE" id="PS50043">
    <property type="entry name" value="HTH_LUXR_2"/>
    <property type="match status" value="1"/>
</dbReference>